<dbReference type="PANTHER" id="PTHR30086">
    <property type="entry name" value="ARGININE EXPORTER PROTEIN ARGO"/>
    <property type="match status" value="1"/>
</dbReference>
<name>A0ABT8LI17_9BACT</name>
<dbReference type="RefSeq" id="WP_346762024.1">
    <property type="nucleotide sequence ID" value="NZ_JAUJEB010000010.1"/>
</dbReference>
<gene>
    <name evidence="7" type="ORF">QQ020_31745</name>
</gene>
<accession>A0ABT8LI17</accession>
<evidence type="ECO:0000256" key="5">
    <source>
        <dbReference type="ARBA" id="ARBA00023136"/>
    </source>
</evidence>
<sequence>MIVLPEPGNIMLFLTVATLLIVMPGPAVLYIMTKSIEHGYKAGIVSVLGIGVGGLTHVLFAGIGISAILVASATAFAIVKYLGAIYLIYLGIKKLVGKNSFNKMPTPGTKRQLSKIFYEGVLVNVLNPKTAIFFFAFLPQFVSLEKGGVTSQIIFLGLLFMVTAVLSDTLYVLVSGRLGAWMKNNDGYQRMQKYVIGAIYITLGLLTLSMSQPSNGPDKK</sequence>
<proteinExistence type="predicted"/>
<feature type="transmembrane region" description="Helical" evidence="6">
    <location>
        <begin position="75"/>
        <end position="96"/>
    </location>
</feature>
<evidence type="ECO:0000313" key="7">
    <source>
        <dbReference type="EMBL" id="MDN5216686.1"/>
    </source>
</evidence>
<dbReference type="Pfam" id="PF01810">
    <property type="entry name" value="LysE"/>
    <property type="match status" value="1"/>
</dbReference>
<feature type="transmembrane region" description="Helical" evidence="6">
    <location>
        <begin position="116"/>
        <end position="141"/>
    </location>
</feature>
<keyword evidence="4 6" id="KW-1133">Transmembrane helix</keyword>
<protein>
    <submittedName>
        <fullName evidence="7">LysE family translocator</fullName>
    </submittedName>
</protein>
<evidence type="ECO:0000256" key="3">
    <source>
        <dbReference type="ARBA" id="ARBA00022692"/>
    </source>
</evidence>
<dbReference type="EMBL" id="JAUJEB010000010">
    <property type="protein sequence ID" value="MDN5216686.1"/>
    <property type="molecule type" value="Genomic_DNA"/>
</dbReference>
<keyword evidence="3 6" id="KW-0812">Transmembrane</keyword>
<dbReference type="InterPro" id="IPR001123">
    <property type="entry name" value="LeuE-type"/>
</dbReference>
<organism evidence="7 8">
    <name type="scientific">Agaribacillus aureus</name>
    <dbReference type="NCBI Taxonomy" id="3051825"/>
    <lineage>
        <taxon>Bacteria</taxon>
        <taxon>Pseudomonadati</taxon>
        <taxon>Bacteroidota</taxon>
        <taxon>Cytophagia</taxon>
        <taxon>Cytophagales</taxon>
        <taxon>Splendidivirgaceae</taxon>
        <taxon>Agaribacillus</taxon>
    </lineage>
</organism>
<evidence type="ECO:0000313" key="8">
    <source>
        <dbReference type="Proteomes" id="UP001172083"/>
    </source>
</evidence>
<dbReference type="Proteomes" id="UP001172083">
    <property type="component" value="Unassembled WGS sequence"/>
</dbReference>
<comment type="caution">
    <text evidence="7">The sequence shown here is derived from an EMBL/GenBank/DDBJ whole genome shotgun (WGS) entry which is preliminary data.</text>
</comment>
<dbReference type="PIRSF" id="PIRSF006324">
    <property type="entry name" value="LeuE"/>
    <property type="match status" value="1"/>
</dbReference>
<evidence type="ECO:0000256" key="6">
    <source>
        <dbReference type="SAM" id="Phobius"/>
    </source>
</evidence>
<keyword evidence="2" id="KW-1003">Cell membrane</keyword>
<keyword evidence="8" id="KW-1185">Reference proteome</keyword>
<keyword evidence="5 6" id="KW-0472">Membrane</keyword>
<dbReference type="PANTHER" id="PTHR30086:SF20">
    <property type="entry name" value="ARGININE EXPORTER PROTEIN ARGO-RELATED"/>
    <property type="match status" value="1"/>
</dbReference>
<feature type="transmembrane region" description="Helical" evidence="6">
    <location>
        <begin position="44"/>
        <end position="69"/>
    </location>
</feature>
<evidence type="ECO:0000256" key="2">
    <source>
        <dbReference type="ARBA" id="ARBA00022475"/>
    </source>
</evidence>
<reference evidence="7" key="1">
    <citation type="submission" date="2023-06" db="EMBL/GenBank/DDBJ databases">
        <title>Genomic of Agaribacillus aureum.</title>
        <authorList>
            <person name="Wang G."/>
        </authorList>
    </citation>
    <scope>NUCLEOTIDE SEQUENCE</scope>
    <source>
        <strain evidence="7">BMA12</strain>
    </source>
</reference>
<evidence type="ECO:0000256" key="4">
    <source>
        <dbReference type="ARBA" id="ARBA00022989"/>
    </source>
</evidence>
<evidence type="ECO:0000256" key="1">
    <source>
        <dbReference type="ARBA" id="ARBA00004651"/>
    </source>
</evidence>
<comment type="subcellular location">
    <subcellularLocation>
        <location evidence="1">Cell membrane</location>
        <topology evidence="1">Multi-pass membrane protein</topology>
    </subcellularLocation>
</comment>
<feature type="transmembrane region" description="Helical" evidence="6">
    <location>
        <begin position="12"/>
        <end position="32"/>
    </location>
</feature>
<feature type="transmembrane region" description="Helical" evidence="6">
    <location>
        <begin position="194"/>
        <end position="211"/>
    </location>
</feature>
<feature type="transmembrane region" description="Helical" evidence="6">
    <location>
        <begin position="153"/>
        <end position="174"/>
    </location>
</feature>